<dbReference type="KEGG" id="cyn:Cyan7425_0627"/>
<reference evidence="1" key="1">
    <citation type="submission" date="2009-01" db="EMBL/GenBank/DDBJ databases">
        <title>Complete sequence of chromosome Cyanothece sp. PCC 7425.</title>
        <authorList>
            <consortium name="US DOE Joint Genome Institute"/>
            <person name="Lucas S."/>
            <person name="Copeland A."/>
            <person name="Lapidus A."/>
            <person name="Glavina del Rio T."/>
            <person name="Dalin E."/>
            <person name="Tice H."/>
            <person name="Bruce D."/>
            <person name="Goodwin L."/>
            <person name="Pitluck S."/>
            <person name="Sims D."/>
            <person name="Meineke L."/>
            <person name="Brettin T."/>
            <person name="Detter J.C."/>
            <person name="Han C."/>
            <person name="Larimer F."/>
            <person name="Land M."/>
            <person name="Hauser L."/>
            <person name="Kyrpides N."/>
            <person name="Ovchinnikova G."/>
            <person name="Liberton M."/>
            <person name="Stoeckel J."/>
            <person name="Banerjee A."/>
            <person name="Singh A."/>
            <person name="Page L."/>
            <person name="Sato H."/>
            <person name="Zhao L."/>
            <person name="Sherman L."/>
            <person name="Pakrasi H."/>
            <person name="Richardson P."/>
        </authorList>
    </citation>
    <scope>NUCLEOTIDE SEQUENCE</scope>
    <source>
        <strain evidence="1">PCC 7425</strain>
    </source>
</reference>
<accession>B8HUW8</accession>
<evidence type="ECO:0000313" key="1">
    <source>
        <dbReference type="EMBL" id="ACL43015.1"/>
    </source>
</evidence>
<dbReference type="AlphaFoldDB" id="B8HUW8"/>
<protein>
    <submittedName>
        <fullName evidence="1">Uncharacterized protein</fullName>
    </submittedName>
</protein>
<sequence length="150" mass="16885">MVMDGGRHSLPIKATAKLAFTLVVLPALLLVAMRLCSNWVEHYTPDEASVSQNQLYQPFWLGRQGFRGIHGDREAATESFAFPTVLSHQAYFEAVDQAAKSQGWQLITAEGLERTYGNEYKVFYYKMTLTYDPANSEVTLKLESFLKPSA</sequence>
<dbReference type="EMBL" id="CP001344">
    <property type="protein sequence ID" value="ACL43015.1"/>
    <property type="molecule type" value="Genomic_DNA"/>
</dbReference>
<gene>
    <name evidence="1" type="ordered locus">Cyan7425_0627</name>
</gene>
<organism evidence="1">
    <name type="scientific">Cyanothece sp. (strain PCC 7425 / ATCC 29141)</name>
    <dbReference type="NCBI Taxonomy" id="395961"/>
    <lineage>
        <taxon>Bacteria</taxon>
        <taxon>Bacillati</taxon>
        <taxon>Cyanobacteriota</taxon>
        <taxon>Cyanophyceae</taxon>
        <taxon>Gomontiellales</taxon>
        <taxon>Cyanothecaceae</taxon>
        <taxon>Cyanothece</taxon>
    </lineage>
</organism>
<name>B8HUW8_CYAP4</name>
<proteinExistence type="predicted"/>
<dbReference type="HOGENOM" id="CLU_1737513_0_0_3"/>